<dbReference type="Gene3D" id="2.60.40.1220">
    <property type="match status" value="1"/>
</dbReference>
<dbReference type="PROSITE" id="PS00018">
    <property type="entry name" value="EF_HAND_1"/>
    <property type="match status" value="1"/>
</dbReference>
<feature type="domain" description="SbsA Ig-like" evidence="3">
    <location>
        <begin position="27"/>
        <end position="131"/>
    </location>
</feature>
<dbReference type="STRING" id="1195236.CTER_2106"/>
<evidence type="ECO:0000313" key="5">
    <source>
        <dbReference type="Proteomes" id="UP000014155"/>
    </source>
</evidence>
<name>S0FSE3_RUMCE</name>
<dbReference type="AlphaFoldDB" id="S0FSE3"/>
<comment type="caution">
    <text evidence="4">The sequence shown here is derived from an EMBL/GenBank/DDBJ whole genome shotgun (WGS) entry which is preliminary data.</text>
</comment>
<dbReference type="RefSeq" id="WP_004625623.1">
    <property type="nucleotide sequence ID" value="NZ_AORV01000031.1"/>
</dbReference>
<feature type="signal peptide" evidence="2">
    <location>
        <begin position="1"/>
        <end position="24"/>
    </location>
</feature>
<dbReference type="Proteomes" id="UP000014155">
    <property type="component" value="Unassembled WGS sequence"/>
</dbReference>
<dbReference type="InterPro" id="IPR032812">
    <property type="entry name" value="SbsA_Ig"/>
</dbReference>
<keyword evidence="5" id="KW-1185">Reference proteome</keyword>
<evidence type="ECO:0000259" key="3">
    <source>
        <dbReference type="Pfam" id="PF13205"/>
    </source>
</evidence>
<proteinExistence type="predicted"/>
<dbReference type="eggNOG" id="COG5492">
    <property type="taxonomic scope" value="Bacteria"/>
</dbReference>
<evidence type="ECO:0000256" key="1">
    <source>
        <dbReference type="ARBA" id="ARBA00022729"/>
    </source>
</evidence>
<dbReference type="Pfam" id="PF13205">
    <property type="entry name" value="Big_5"/>
    <property type="match status" value="1"/>
</dbReference>
<feature type="chain" id="PRO_5004497344" description="SbsA Ig-like domain-containing protein" evidence="2">
    <location>
        <begin position="25"/>
        <end position="308"/>
    </location>
</feature>
<reference evidence="4 5" key="1">
    <citation type="journal article" date="2013" name="Genome Announc.">
        <title>Draft Genome Sequence of the Cellulolytic, Mesophilic, Anaerobic Bacterium Clostridium termitidis Strain CT1112 (DSM 5398).</title>
        <authorList>
            <person name="Lal S."/>
            <person name="Ramachandran U."/>
            <person name="Zhang X."/>
            <person name="Munir R."/>
            <person name="Sparling R."/>
            <person name="Levin D.B."/>
        </authorList>
    </citation>
    <scope>NUCLEOTIDE SEQUENCE [LARGE SCALE GENOMIC DNA]</scope>
    <source>
        <strain evidence="4 5">CT1112</strain>
    </source>
</reference>
<dbReference type="InterPro" id="IPR014755">
    <property type="entry name" value="Cu-Rt/internalin_Ig-like"/>
</dbReference>
<keyword evidence="1 2" id="KW-0732">Signal</keyword>
<dbReference type="EMBL" id="AORV01000031">
    <property type="protein sequence ID" value="EMS72109.1"/>
    <property type="molecule type" value="Genomic_DNA"/>
</dbReference>
<organism evidence="4 5">
    <name type="scientific">Ruminiclostridium cellobioparum subsp. termitidis CT1112</name>
    <dbReference type="NCBI Taxonomy" id="1195236"/>
    <lineage>
        <taxon>Bacteria</taxon>
        <taxon>Bacillati</taxon>
        <taxon>Bacillota</taxon>
        <taxon>Clostridia</taxon>
        <taxon>Eubacteriales</taxon>
        <taxon>Oscillospiraceae</taxon>
        <taxon>Ruminiclostridium</taxon>
    </lineage>
</organism>
<protein>
    <recommendedName>
        <fullName evidence="3">SbsA Ig-like domain-containing protein</fullName>
    </recommendedName>
</protein>
<gene>
    <name evidence="4" type="ORF">CTER_2106</name>
</gene>
<dbReference type="InterPro" id="IPR018247">
    <property type="entry name" value="EF_Hand_1_Ca_BS"/>
</dbReference>
<sequence length="308" mass="34720">MKRFVSFICIISILIITCQTSFSAAKDNVAPTVVKTDPGSNLSTVETNKTITIKFSEQIFKGNTYSRIKLANSWTVSVNIAVTVDRNNSLIIRPKGNLENDMVYELIIPANAVKDKSGNGLKKAYILKFRTEPDSSAFNVEIFQNGNEIKADAKDNAFYLDRSNFSLRFKMPIEGILQMAALDDSDSYDLTKEGMSLEEIPYFIPGTGMAADGPYESLYVNNEAHHYLFYSDDAHSRLPVINEDENSIIDTEFKVNDIQLLDPEIYEYTGYSLDEFPMDNIYIVAVMDLNHDGIINKGEYNKLVLIFN</sequence>
<evidence type="ECO:0000256" key="2">
    <source>
        <dbReference type="SAM" id="SignalP"/>
    </source>
</evidence>
<evidence type="ECO:0000313" key="4">
    <source>
        <dbReference type="EMBL" id="EMS72109.1"/>
    </source>
</evidence>
<dbReference type="PATRIC" id="fig|1195236.3.peg.2410"/>
<accession>S0FSE3</accession>